<dbReference type="Gene3D" id="1.10.287.130">
    <property type="match status" value="1"/>
</dbReference>
<keyword evidence="8 11" id="KW-1133">Transmembrane helix</keyword>
<keyword evidence="10 11" id="KW-0472">Membrane</keyword>
<evidence type="ECO:0000256" key="9">
    <source>
        <dbReference type="ARBA" id="ARBA00023012"/>
    </source>
</evidence>
<dbReference type="InterPro" id="IPR005467">
    <property type="entry name" value="His_kinase_dom"/>
</dbReference>
<dbReference type="Gene3D" id="3.30.565.10">
    <property type="entry name" value="Histidine kinase-like ATPase, C-terminal domain"/>
    <property type="match status" value="1"/>
</dbReference>
<dbReference type="InterPro" id="IPR003661">
    <property type="entry name" value="HisK_dim/P_dom"/>
</dbReference>
<keyword evidence="5" id="KW-0808">Transferase</keyword>
<dbReference type="Pfam" id="PF02518">
    <property type="entry name" value="HATPase_c"/>
    <property type="match status" value="1"/>
</dbReference>
<feature type="domain" description="Histidine kinase" evidence="12">
    <location>
        <begin position="189"/>
        <end position="411"/>
    </location>
</feature>
<proteinExistence type="predicted"/>
<feature type="transmembrane region" description="Helical" evidence="11">
    <location>
        <begin position="26"/>
        <end position="50"/>
    </location>
</feature>
<dbReference type="InterPro" id="IPR036097">
    <property type="entry name" value="HisK_dim/P_sf"/>
</dbReference>
<dbReference type="PANTHER" id="PTHR45436:SF5">
    <property type="entry name" value="SENSOR HISTIDINE KINASE TRCS"/>
    <property type="match status" value="1"/>
</dbReference>
<dbReference type="SMART" id="SM00387">
    <property type="entry name" value="HATPase_c"/>
    <property type="match status" value="1"/>
</dbReference>
<evidence type="ECO:0000256" key="10">
    <source>
        <dbReference type="ARBA" id="ARBA00023136"/>
    </source>
</evidence>
<keyword evidence="7 13" id="KW-0418">Kinase</keyword>
<dbReference type="SUPFAM" id="SSF47384">
    <property type="entry name" value="Homodimeric domain of signal transducing histidine kinase"/>
    <property type="match status" value="1"/>
</dbReference>
<dbReference type="Pfam" id="PF00512">
    <property type="entry name" value="HisKA"/>
    <property type="match status" value="1"/>
</dbReference>
<dbReference type="InterPro" id="IPR004358">
    <property type="entry name" value="Sig_transdc_His_kin-like_C"/>
</dbReference>
<organism evidence="13 14">
    <name type="scientific">Candidatus Mycolicibacterium alkanivorans</name>
    <dbReference type="NCBI Taxonomy" id="2954114"/>
    <lineage>
        <taxon>Bacteria</taxon>
        <taxon>Bacillati</taxon>
        <taxon>Actinomycetota</taxon>
        <taxon>Actinomycetes</taxon>
        <taxon>Mycobacteriales</taxon>
        <taxon>Mycobacteriaceae</taxon>
        <taxon>Mycolicibacterium</taxon>
    </lineage>
</organism>
<dbReference type="PANTHER" id="PTHR45436">
    <property type="entry name" value="SENSOR HISTIDINE KINASE YKOH"/>
    <property type="match status" value="1"/>
</dbReference>
<dbReference type="Proteomes" id="UP001139068">
    <property type="component" value="Unassembled WGS sequence"/>
</dbReference>
<evidence type="ECO:0000256" key="6">
    <source>
        <dbReference type="ARBA" id="ARBA00022692"/>
    </source>
</evidence>
<evidence type="ECO:0000256" key="5">
    <source>
        <dbReference type="ARBA" id="ARBA00022679"/>
    </source>
</evidence>
<accession>A0ABS9YRT6</accession>
<evidence type="ECO:0000256" key="3">
    <source>
        <dbReference type="ARBA" id="ARBA00012438"/>
    </source>
</evidence>
<sequence>MLSHHKESEGTPPGDLAVVKKAGRVVAFQASAALALVLLLVGGVVFGVYVRTQRRQIDAELQSVAMVVDDTNDPPPGMELAIWETDGEISVSDGGQPGVPLLTGPSGFSDIRAEGRHFRALAVDRPEGRVVAMIDLAPYQAARNRLLISLAFAELTGIMASIAVVALFTRRSVRPLAQALALQRRFVADASHELRAPLTVLHTRAQMLAHRVGTADEDTVQKDVDALVADTRALGDIVDDLLASATMTAGRPPRDRVDLAAVGAAVRDSMASYANSLGVTLNYVCETPSGEGVFDVAGSAAALRRALTSLVDNALGHEHRGGTVELRVRRDGAKVLAAVADDGVGIDAETMATLFTRFSHGSEHTTREGRESYGIGLALVREIANAHGGDVTVTSTPGEGSTFTLTLPAAHRN</sequence>
<dbReference type="InterPro" id="IPR003594">
    <property type="entry name" value="HATPase_dom"/>
</dbReference>
<protein>
    <recommendedName>
        <fullName evidence="3">histidine kinase</fullName>
        <ecNumber evidence="3">2.7.13.3</ecNumber>
    </recommendedName>
</protein>
<evidence type="ECO:0000256" key="7">
    <source>
        <dbReference type="ARBA" id="ARBA00022777"/>
    </source>
</evidence>
<evidence type="ECO:0000256" key="11">
    <source>
        <dbReference type="SAM" id="Phobius"/>
    </source>
</evidence>
<evidence type="ECO:0000256" key="1">
    <source>
        <dbReference type="ARBA" id="ARBA00000085"/>
    </source>
</evidence>
<keyword evidence="14" id="KW-1185">Reference proteome</keyword>
<comment type="catalytic activity">
    <reaction evidence="1">
        <text>ATP + protein L-histidine = ADP + protein N-phospho-L-histidine.</text>
        <dbReference type="EC" id="2.7.13.3"/>
    </reaction>
</comment>
<evidence type="ECO:0000313" key="13">
    <source>
        <dbReference type="EMBL" id="MCI4673932.1"/>
    </source>
</evidence>
<dbReference type="InterPro" id="IPR050428">
    <property type="entry name" value="TCS_sensor_his_kinase"/>
</dbReference>
<dbReference type="SUPFAM" id="SSF55874">
    <property type="entry name" value="ATPase domain of HSP90 chaperone/DNA topoisomerase II/histidine kinase"/>
    <property type="match status" value="1"/>
</dbReference>
<dbReference type="PRINTS" id="PR00344">
    <property type="entry name" value="BCTRLSENSOR"/>
</dbReference>
<dbReference type="GO" id="GO:0016301">
    <property type="term" value="F:kinase activity"/>
    <property type="evidence" value="ECO:0007669"/>
    <property type="project" value="UniProtKB-KW"/>
</dbReference>
<keyword evidence="9" id="KW-0902">Two-component regulatory system</keyword>
<feature type="transmembrane region" description="Helical" evidence="11">
    <location>
        <begin position="146"/>
        <end position="168"/>
    </location>
</feature>
<dbReference type="EC" id="2.7.13.3" evidence="3"/>
<evidence type="ECO:0000256" key="8">
    <source>
        <dbReference type="ARBA" id="ARBA00022989"/>
    </source>
</evidence>
<dbReference type="RefSeq" id="WP_243070422.1">
    <property type="nucleotide sequence ID" value="NZ_JAIVFL010000001.1"/>
</dbReference>
<reference evidence="13" key="1">
    <citation type="journal article" date="2022" name="ISME J.">
        <title>Identification of active gaseous-alkane degraders at natural gas seeps.</title>
        <authorList>
            <person name="Farhan Ul Haque M."/>
            <person name="Hernandez M."/>
            <person name="Crombie A.T."/>
            <person name="Murrell J.C."/>
        </authorList>
    </citation>
    <scope>NUCLEOTIDE SEQUENCE</scope>
    <source>
        <strain evidence="13">ANDR5</strain>
    </source>
</reference>
<dbReference type="EMBL" id="JAIVFL010000001">
    <property type="protein sequence ID" value="MCI4673932.1"/>
    <property type="molecule type" value="Genomic_DNA"/>
</dbReference>
<gene>
    <name evidence="13" type="ORF">K9U37_02780</name>
</gene>
<comment type="caution">
    <text evidence="13">The sequence shown here is derived from an EMBL/GenBank/DDBJ whole genome shotgun (WGS) entry which is preliminary data.</text>
</comment>
<dbReference type="SMART" id="SM00388">
    <property type="entry name" value="HisKA"/>
    <property type="match status" value="1"/>
</dbReference>
<evidence type="ECO:0000256" key="4">
    <source>
        <dbReference type="ARBA" id="ARBA00022553"/>
    </source>
</evidence>
<dbReference type="InterPro" id="IPR036890">
    <property type="entry name" value="HATPase_C_sf"/>
</dbReference>
<evidence type="ECO:0000259" key="12">
    <source>
        <dbReference type="PROSITE" id="PS50109"/>
    </source>
</evidence>
<dbReference type="CDD" id="cd00082">
    <property type="entry name" value="HisKA"/>
    <property type="match status" value="1"/>
</dbReference>
<keyword evidence="4" id="KW-0597">Phosphoprotein</keyword>
<dbReference type="PROSITE" id="PS50109">
    <property type="entry name" value="HIS_KIN"/>
    <property type="match status" value="1"/>
</dbReference>
<evidence type="ECO:0000313" key="14">
    <source>
        <dbReference type="Proteomes" id="UP001139068"/>
    </source>
</evidence>
<keyword evidence="6 11" id="KW-0812">Transmembrane</keyword>
<comment type="subcellular location">
    <subcellularLocation>
        <location evidence="2">Cell membrane</location>
    </subcellularLocation>
</comment>
<name>A0ABS9YRT6_9MYCO</name>
<evidence type="ECO:0000256" key="2">
    <source>
        <dbReference type="ARBA" id="ARBA00004236"/>
    </source>
</evidence>
<dbReference type="CDD" id="cd00075">
    <property type="entry name" value="HATPase"/>
    <property type="match status" value="1"/>
</dbReference>